<dbReference type="InterPro" id="IPR005556">
    <property type="entry name" value="SUN"/>
</dbReference>
<dbReference type="EMBL" id="KN847319">
    <property type="protein sequence ID" value="KIW55486.1"/>
    <property type="molecule type" value="Genomic_DNA"/>
</dbReference>
<feature type="region of interest" description="Disordered" evidence="2">
    <location>
        <begin position="41"/>
        <end position="74"/>
    </location>
</feature>
<protein>
    <recommendedName>
        <fullName evidence="6">SUN domain-containing protein</fullName>
    </recommendedName>
</protein>
<evidence type="ECO:0008006" key="6">
    <source>
        <dbReference type="Google" id="ProtNLM"/>
    </source>
</evidence>
<dbReference type="InterPro" id="IPR053088">
    <property type="entry name" value="Beta-glucosidase/SUN-like"/>
</dbReference>
<accession>A0A0D2BSN8</accession>
<evidence type="ECO:0000313" key="4">
    <source>
        <dbReference type="EMBL" id="KIW55486.1"/>
    </source>
</evidence>
<dbReference type="PANTHER" id="PTHR31654">
    <property type="entry name" value="SECRETED BETA-GLUCOSIDASE ADG3-RELATED"/>
    <property type="match status" value="1"/>
</dbReference>
<organism evidence="4 5">
    <name type="scientific">Exophiala xenobiotica</name>
    <dbReference type="NCBI Taxonomy" id="348802"/>
    <lineage>
        <taxon>Eukaryota</taxon>
        <taxon>Fungi</taxon>
        <taxon>Dikarya</taxon>
        <taxon>Ascomycota</taxon>
        <taxon>Pezizomycotina</taxon>
        <taxon>Eurotiomycetes</taxon>
        <taxon>Chaetothyriomycetidae</taxon>
        <taxon>Chaetothyriales</taxon>
        <taxon>Herpotrichiellaceae</taxon>
        <taxon>Exophiala</taxon>
    </lineage>
</organism>
<proteinExistence type="inferred from homology"/>
<feature type="region of interest" description="Disordered" evidence="2">
    <location>
        <begin position="340"/>
        <end position="411"/>
    </location>
</feature>
<dbReference type="Proteomes" id="UP000054342">
    <property type="component" value="Unassembled WGS sequence"/>
</dbReference>
<name>A0A0D2BSN8_9EURO</name>
<feature type="signal peptide" evidence="3">
    <location>
        <begin position="1"/>
        <end position="23"/>
    </location>
</feature>
<dbReference type="STRING" id="348802.A0A0D2BSN8"/>
<dbReference type="OrthoDB" id="5554151at2759"/>
<gene>
    <name evidence="4" type="ORF">PV05_04225</name>
</gene>
<evidence type="ECO:0000256" key="1">
    <source>
        <dbReference type="ARBA" id="ARBA00010579"/>
    </source>
</evidence>
<dbReference type="HOGENOM" id="CLU_026108_1_1_1"/>
<dbReference type="RefSeq" id="XP_013316070.1">
    <property type="nucleotide sequence ID" value="XM_013460616.1"/>
</dbReference>
<dbReference type="GeneID" id="25326133"/>
<keyword evidence="3" id="KW-0732">Signal</keyword>
<dbReference type="PANTHER" id="PTHR31654:SF0">
    <property type="entry name" value="SECRETED BETA-GLUCOSIDASE ADG3-RELATED"/>
    <property type="match status" value="1"/>
</dbReference>
<evidence type="ECO:0000256" key="3">
    <source>
        <dbReference type="SAM" id="SignalP"/>
    </source>
</evidence>
<feature type="region of interest" description="Disordered" evidence="2">
    <location>
        <begin position="446"/>
        <end position="468"/>
    </location>
</feature>
<dbReference type="AlphaFoldDB" id="A0A0D2BSN8"/>
<feature type="compositionally biased region" description="Low complexity" evidence="2">
    <location>
        <begin position="371"/>
        <end position="411"/>
    </location>
</feature>
<feature type="chain" id="PRO_5002239194" description="SUN domain-containing protein" evidence="3">
    <location>
        <begin position="24"/>
        <end position="500"/>
    </location>
</feature>
<keyword evidence="5" id="KW-1185">Reference proteome</keyword>
<comment type="similarity">
    <text evidence="1">Belongs to the SUN family.</text>
</comment>
<reference evidence="4 5" key="1">
    <citation type="submission" date="2015-01" db="EMBL/GenBank/DDBJ databases">
        <title>The Genome Sequence of Exophiala xenobiotica CBS118157.</title>
        <authorList>
            <consortium name="The Broad Institute Genomics Platform"/>
            <person name="Cuomo C."/>
            <person name="de Hoog S."/>
            <person name="Gorbushina A."/>
            <person name="Stielow B."/>
            <person name="Teixiera M."/>
            <person name="Abouelleil A."/>
            <person name="Chapman S.B."/>
            <person name="Priest M."/>
            <person name="Young S.K."/>
            <person name="Wortman J."/>
            <person name="Nusbaum C."/>
            <person name="Birren B."/>
        </authorList>
    </citation>
    <scope>NUCLEOTIDE SEQUENCE [LARGE SCALE GENOMIC DNA]</scope>
    <source>
        <strain evidence="4 5">CBS 118157</strain>
    </source>
</reference>
<evidence type="ECO:0000313" key="5">
    <source>
        <dbReference type="Proteomes" id="UP000054342"/>
    </source>
</evidence>
<feature type="compositionally biased region" description="Low complexity" evidence="2">
    <location>
        <begin position="340"/>
        <end position="358"/>
    </location>
</feature>
<evidence type="ECO:0000256" key="2">
    <source>
        <dbReference type="SAM" id="MobiDB-lite"/>
    </source>
</evidence>
<sequence>MRKRTITSSASALLLFTASLVAAKHGAHEHLEALHKRHRIHRQLDPRSTAENAEQGVEIRSTPETTTQATVEKRGGQCAFPTDAGLVAVTPNEANAGWAMSPDQPCTPGNYCPYACPPGEVMMQWDPSATSYTYPKSMNGGLYCDESGNIQKPFPSKPYCQSTASNIGVQNNAGSVVSFCQTVLPGNEAMLIPTAVTDYATLAVPDTSYWCGTAAHYYINPPGTDTDTACVWGTKSSPWGNWSPYVAGANVDTSGSTFIKLGWNPIYLEPATPFRNNMPNWGVKIDCPNGGCNGLPCAIDPSQNSVNQMVGSSSDGAGGGAFCVVTVDKGATANFVVFNTGGDESDNNSGSSASSTTTWNKGGHGGQFFQSTSNAATSSTPSSSSSSSTTTTVAWTPSASSSSSSSHTSSSVSLWTSATNTYTSRGPTHSPYYSIFNNHTTYVPTDSAPQISSSEATATPSGPSSAVQPSILPATGAASSVTISMVGLLTGLAFYALAPL</sequence>
<dbReference type="Pfam" id="PF03856">
    <property type="entry name" value="SUN"/>
    <property type="match status" value="1"/>
</dbReference>